<dbReference type="GO" id="GO:0016758">
    <property type="term" value="F:hexosyltransferase activity"/>
    <property type="evidence" value="ECO:0007669"/>
    <property type="project" value="TreeGrafter"/>
</dbReference>
<proteinExistence type="predicted"/>
<feature type="region of interest" description="Disordered" evidence="1">
    <location>
        <begin position="192"/>
        <end position="222"/>
    </location>
</feature>
<accession>A0A6N6MI13</accession>
<gene>
    <name evidence="4" type="ORF">F6X51_21795</name>
</gene>
<dbReference type="SUPFAM" id="SSF53756">
    <property type="entry name" value="UDP-Glycosyltransferase/glycogen phosphorylase"/>
    <property type="match status" value="1"/>
</dbReference>
<feature type="domain" description="Glycosyl transferase family 1" evidence="2">
    <location>
        <begin position="227"/>
        <end position="377"/>
    </location>
</feature>
<dbReference type="InterPro" id="IPR028098">
    <property type="entry name" value="Glyco_trans_4-like_N"/>
</dbReference>
<dbReference type="InterPro" id="IPR050194">
    <property type="entry name" value="Glycosyltransferase_grp1"/>
</dbReference>
<dbReference type="Pfam" id="PF13579">
    <property type="entry name" value="Glyco_trans_4_4"/>
    <property type="match status" value="1"/>
</dbReference>
<dbReference type="CDD" id="cd03801">
    <property type="entry name" value="GT4_PimA-like"/>
    <property type="match status" value="1"/>
</dbReference>
<protein>
    <submittedName>
        <fullName evidence="4">Glycosyltransferase family 4 protein</fullName>
    </submittedName>
</protein>
<comment type="caution">
    <text evidence="4">The sequence shown here is derived from an EMBL/GenBank/DDBJ whole genome shotgun (WGS) entry which is preliminary data.</text>
</comment>
<dbReference type="PANTHER" id="PTHR45947:SF3">
    <property type="entry name" value="SULFOQUINOVOSYL TRANSFERASE SQD2"/>
    <property type="match status" value="1"/>
</dbReference>
<feature type="domain" description="Glycosyltransferase subfamily 4-like N-terminal" evidence="3">
    <location>
        <begin position="15"/>
        <end position="183"/>
    </location>
</feature>
<evidence type="ECO:0000313" key="5">
    <source>
        <dbReference type="Proteomes" id="UP000441523"/>
    </source>
</evidence>
<feature type="compositionally biased region" description="Gly residues" evidence="1">
    <location>
        <begin position="195"/>
        <end position="218"/>
    </location>
</feature>
<dbReference type="Pfam" id="PF00534">
    <property type="entry name" value="Glycos_transf_1"/>
    <property type="match status" value="1"/>
</dbReference>
<evidence type="ECO:0000259" key="2">
    <source>
        <dbReference type="Pfam" id="PF00534"/>
    </source>
</evidence>
<dbReference type="AlphaFoldDB" id="A0A6N6MI13"/>
<sequence length="431" mass="46458">MRICFVSRRYFPAISGMSVYAQNLLRELVGAGHDVTMISQYRGDAFGTRVYGGGPPPPVPGVRVIGLEQVGEQTEGDFERDIDTMVETIAAEHARRPFDVLHAQYGYPTGWAVLLASRRLGVPNVVSIQGGDGHWVGSCCETHRVAMCTVLARANALLIGGRSFVAEVCDRLGSDPARFTIVPGAVDTVRFARGDGQGSGQGGAQEGEQTGGKAGGGLPAPHRGPVRLLYHGRVDRRKGVLDFIDALALMREQGTGFGATISGIGPDVEPARARAAEHGFPESEIRFTGYADYDRVPDLYRQADVFVSPTYAEGFSNTILEAMAAGLAVVSTHSVGVSDCLRDDENGLLVEPGDVPALARALTRVIEDEPLRRRLARDGLAECRRVYSWATVGRQIMEVYARVARERPATGFSPELPADPACRFRAEPHLL</sequence>
<dbReference type="EMBL" id="VZZJ01000025">
    <property type="protein sequence ID" value="KAB1070657.1"/>
    <property type="molecule type" value="Genomic_DNA"/>
</dbReference>
<keyword evidence="5" id="KW-1185">Reference proteome</keyword>
<evidence type="ECO:0000256" key="1">
    <source>
        <dbReference type="SAM" id="MobiDB-lite"/>
    </source>
</evidence>
<evidence type="ECO:0000313" key="4">
    <source>
        <dbReference type="EMBL" id="KAB1070657.1"/>
    </source>
</evidence>
<dbReference type="PANTHER" id="PTHR45947">
    <property type="entry name" value="SULFOQUINOVOSYL TRANSFERASE SQD2"/>
    <property type="match status" value="1"/>
</dbReference>
<name>A0A6N6MI13_9HYPH</name>
<evidence type="ECO:0000259" key="3">
    <source>
        <dbReference type="Pfam" id="PF13579"/>
    </source>
</evidence>
<dbReference type="InterPro" id="IPR001296">
    <property type="entry name" value="Glyco_trans_1"/>
</dbReference>
<dbReference type="Gene3D" id="3.40.50.2000">
    <property type="entry name" value="Glycogen Phosphorylase B"/>
    <property type="match status" value="2"/>
</dbReference>
<keyword evidence="4" id="KW-0808">Transferase</keyword>
<dbReference type="RefSeq" id="WP_150965785.1">
    <property type="nucleotide sequence ID" value="NZ_VZZJ01000025.1"/>
</dbReference>
<dbReference type="Proteomes" id="UP000441523">
    <property type="component" value="Unassembled WGS sequence"/>
</dbReference>
<reference evidence="4 5" key="1">
    <citation type="submission" date="2019-09" db="EMBL/GenBank/DDBJ databases">
        <title>YIM 132548 draft genome.</title>
        <authorList>
            <person name="Jiang L."/>
        </authorList>
    </citation>
    <scope>NUCLEOTIDE SEQUENCE [LARGE SCALE GENOMIC DNA]</scope>
    <source>
        <strain evidence="4 5">YIM 132548</strain>
    </source>
</reference>
<organism evidence="4 5">
    <name type="scientific">Methylobacterium planeticum</name>
    <dbReference type="NCBI Taxonomy" id="2615211"/>
    <lineage>
        <taxon>Bacteria</taxon>
        <taxon>Pseudomonadati</taxon>
        <taxon>Pseudomonadota</taxon>
        <taxon>Alphaproteobacteria</taxon>
        <taxon>Hyphomicrobiales</taxon>
        <taxon>Methylobacteriaceae</taxon>
        <taxon>Methylobacterium</taxon>
    </lineage>
</organism>